<gene>
    <name evidence="3" type="ORF">KQP761_LOCUS18746</name>
</gene>
<feature type="compositionally biased region" description="Polar residues" evidence="1">
    <location>
        <begin position="666"/>
        <end position="685"/>
    </location>
</feature>
<feature type="compositionally biased region" description="Low complexity" evidence="1">
    <location>
        <begin position="583"/>
        <end position="603"/>
    </location>
</feature>
<dbReference type="InterPro" id="IPR001206">
    <property type="entry name" value="Diacylglycerol_kinase_cat_dom"/>
</dbReference>
<sequence>MSAKERRRRPQSAAQVKIAFGNEDDDKEKQKKAQEKNSILPHQILNKNMDDRSSDKLYERALFTINSVTVEIILENDTLSWSTVTGETSHDETNRRKSTNRDNVNSVNIQNVYAISPMYAHQNWSLGGENLSGTSVSTSNTIISLAVPSSTSTQDSVLRGFQLHSYQTMPNSILQEMLIIFQSNQPNQIEQWYHLLSKIISDCKSRRHILVMLNPYAGPRRARHTYSTKVKAMLERAQHKITYIEIDDQFSADEALVNFEGDFDSIEGLVIIGGDGSVINVINGLIRYLTKENRTRLDIEHDLPSIPFPICIVPDGTTNIICNTIHGNTDHCTPILHLLFNQQMKIDMSAVFDIDYNFATANFSTGAGYPANVLKYFPCYSLNSTKTIIKKSFSKAASNKNLKPMEMKIRYIPVYQDIGSITRCYRGCPTCTPASIEKSDDQVKTFDNFHVQQMNRRKKSSSSASNNDCNNRLTSTGKNSSNQSNEKEKNWKTLENEYLQVVVLTNACLWSFAPQGLSKFGHLANGLLDLILIEPVGRKDFLRYIRRNGNSKNQLELPFTKLIKAKEVEIELKSSLDNNCNELSNTDNQLDSSLSDDSSNGDMSENEKKQSSLKRHEPRPPSAPISEDSRRHRRRRYHRTSEQAPDSSQNMIQSSHYSKNHHKQQEGNGTDNPQIDPYGSTTSLRRSGIFQSLKLKADKLRLPRPSSARGEEPDDERQQKQNRKSTGGTLRPARSLLNLLSSGTFSSGNTDKSSTNLSRDSFSSGIKRRPSVISRSSSVDNPKVSNDHDKHRNKKKTCMWNLDFSPYNSSLIRIKCFYRYLPVYGVGLDPQTKLTEINYSCFGRLATLTYTRQLAQVINKLDYSKLQHEQRTYYYHLGTTEGIWTGRVSKEMATINSMSYTYGRRKQLIEQRQKYFQGQIEENIRQFNEHLKQMPSSIDTMKLPQIITDFIHTSQYQLRIDFERRKRILKFDAKDHQLVEAFYRLKPRQTEINATRIIWKAINDEHCIRSEIAVFKQWIS</sequence>
<dbReference type="GO" id="GO:0001729">
    <property type="term" value="F:ceramide kinase activity"/>
    <property type="evidence" value="ECO:0007669"/>
    <property type="project" value="TreeGrafter"/>
</dbReference>
<proteinExistence type="predicted"/>
<dbReference type="Proteomes" id="UP000663834">
    <property type="component" value="Unassembled WGS sequence"/>
</dbReference>
<feature type="compositionally biased region" description="Basic and acidic residues" evidence="1">
    <location>
        <begin position="605"/>
        <end position="619"/>
    </location>
</feature>
<feature type="compositionally biased region" description="Polar residues" evidence="1">
    <location>
        <begin position="642"/>
        <end position="657"/>
    </location>
</feature>
<feature type="compositionally biased region" description="Basic residues" evidence="1">
    <location>
        <begin position="1"/>
        <end position="10"/>
    </location>
</feature>
<dbReference type="InterPro" id="IPR050187">
    <property type="entry name" value="Lipid_Phosphate_FormReg"/>
</dbReference>
<dbReference type="PANTHER" id="PTHR12358">
    <property type="entry name" value="SPHINGOSINE KINASE"/>
    <property type="match status" value="1"/>
</dbReference>
<reference evidence="3" key="1">
    <citation type="submission" date="2021-02" db="EMBL/GenBank/DDBJ databases">
        <authorList>
            <person name="Nowell W R."/>
        </authorList>
    </citation>
    <scope>NUCLEOTIDE SEQUENCE</scope>
</reference>
<evidence type="ECO:0000259" key="2">
    <source>
        <dbReference type="PROSITE" id="PS50146"/>
    </source>
</evidence>
<dbReference type="AlphaFoldDB" id="A0A815Y4R0"/>
<evidence type="ECO:0000313" key="4">
    <source>
        <dbReference type="Proteomes" id="UP000663834"/>
    </source>
</evidence>
<dbReference type="GO" id="GO:0006672">
    <property type="term" value="P:ceramide metabolic process"/>
    <property type="evidence" value="ECO:0007669"/>
    <property type="project" value="TreeGrafter"/>
</dbReference>
<feature type="compositionally biased region" description="Polar residues" evidence="1">
    <location>
        <begin position="738"/>
        <end position="764"/>
    </location>
</feature>
<comment type="caution">
    <text evidence="3">The sequence shown here is derived from an EMBL/GenBank/DDBJ whole genome shotgun (WGS) entry which is preliminary data.</text>
</comment>
<dbReference type="InterPro" id="IPR017438">
    <property type="entry name" value="ATP-NAD_kinase_N"/>
</dbReference>
<dbReference type="SUPFAM" id="SSF111331">
    <property type="entry name" value="NAD kinase/diacylglycerol kinase-like"/>
    <property type="match status" value="1"/>
</dbReference>
<dbReference type="Gene3D" id="2.60.200.40">
    <property type="match status" value="1"/>
</dbReference>
<feature type="domain" description="DAGKc" evidence="2">
    <location>
        <begin position="204"/>
        <end position="356"/>
    </location>
</feature>
<dbReference type="OrthoDB" id="530923at2759"/>
<protein>
    <recommendedName>
        <fullName evidence="2">DAGKc domain-containing protein</fullName>
    </recommendedName>
</protein>
<name>A0A815Y4R0_9BILA</name>
<evidence type="ECO:0000256" key="1">
    <source>
        <dbReference type="SAM" id="MobiDB-lite"/>
    </source>
</evidence>
<feature type="compositionally biased region" description="Low complexity" evidence="1">
    <location>
        <begin position="461"/>
        <end position="484"/>
    </location>
</feature>
<dbReference type="PROSITE" id="PS50146">
    <property type="entry name" value="DAGK"/>
    <property type="match status" value="1"/>
</dbReference>
<dbReference type="InterPro" id="IPR016064">
    <property type="entry name" value="NAD/diacylglycerol_kinase_sf"/>
</dbReference>
<dbReference type="Pfam" id="PF00781">
    <property type="entry name" value="DAGK_cat"/>
    <property type="match status" value="1"/>
</dbReference>
<evidence type="ECO:0000313" key="3">
    <source>
        <dbReference type="EMBL" id="CAF1565829.1"/>
    </source>
</evidence>
<dbReference type="EMBL" id="CAJNOW010009582">
    <property type="protein sequence ID" value="CAF1565829.1"/>
    <property type="molecule type" value="Genomic_DNA"/>
</dbReference>
<dbReference type="PANTHER" id="PTHR12358:SF111">
    <property type="entry name" value="CERAMIDE KINASE, ISOFORM A"/>
    <property type="match status" value="1"/>
</dbReference>
<dbReference type="GO" id="GO:0016020">
    <property type="term" value="C:membrane"/>
    <property type="evidence" value="ECO:0007669"/>
    <property type="project" value="GOC"/>
</dbReference>
<feature type="region of interest" description="Disordered" evidence="1">
    <location>
        <begin position="578"/>
        <end position="792"/>
    </location>
</feature>
<dbReference type="InterPro" id="IPR045363">
    <property type="entry name" value="CERK_C"/>
</dbReference>
<organism evidence="3 4">
    <name type="scientific">Rotaria magnacalcarata</name>
    <dbReference type="NCBI Taxonomy" id="392030"/>
    <lineage>
        <taxon>Eukaryota</taxon>
        <taxon>Metazoa</taxon>
        <taxon>Spiralia</taxon>
        <taxon>Gnathifera</taxon>
        <taxon>Rotifera</taxon>
        <taxon>Eurotatoria</taxon>
        <taxon>Bdelloidea</taxon>
        <taxon>Philodinida</taxon>
        <taxon>Philodinidae</taxon>
        <taxon>Rotaria</taxon>
    </lineage>
</organism>
<dbReference type="Pfam" id="PF19280">
    <property type="entry name" value="CERK_C"/>
    <property type="match status" value="1"/>
</dbReference>
<dbReference type="Gene3D" id="3.40.50.10330">
    <property type="entry name" value="Probable inorganic polyphosphate/atp-NAD kinase, domain 1"/>
    <property type="match status" value="1"/>
</dbReference>
<feature type="region of interest" description="Disordered" evidence="1">
    <location>
        <begin position="455"/>
        <end position="488"/>
    </location>
</feature>
<accession>A0A815Y4R0</accession>
<feature type="region of interest" description="Disordered" evidence="1">
    <location>
        <begin position="1"/>
        <end position="38"/>
    </location>
</feature>